<gene>
    <name evidence="2" type="ORF">ZYGR_0AV02060</name>
</gene>
<comment type="caution">
    <text evidence="2">The sequence shown here is derived from an EMBL/GenBank/DDBJ whole genome shotgun (WGS) entry which is preliminary data.</text>
</comment>
<organism evidence="2 3">
    <name type="scientific">Zygosaccharomyces rouxii</name>
    <dbReference type="NCBI Taxonomy" id="4956"/>
    <lineage>
        <taxon>Eukaryota</taxon>
        <taxon>Fungi</taxon>
        <taxon>Dikarya</taxon>
        <taxon>Ascomycota</taxon>
        <taxon>Saccharomycotina</taxon>
        <taxon>Saccharomycetes</taxon>
        <taxon>Saccharomycetales</taxon>
        <taxon>Saccharomycetaceae</taxon>
        <taxon>Zygosaccharomyces</taxon>
    </lineage>
</organism>
<dbReference type="OrthoDB" id="4063705at2759"/>
<evidence type="ECO:0000313" key="2">
    <source>
        <dbReference type="EMBL" id="GAV55574.1"/>
    </source>
</evidence>
<reference evidence="2 3" key="1">
    <citation type="submission" date="2016-08" db="EMBL/GenBank/DDBJ databases">
        <title>Draft genome sequence of allopolyploid Zygosaccharomyces rouxii.</title>
        <authorList>
            <person name="Watanabe J."/>
            <person name="Uehara K."/>
            <person name="Mogi Y."/>
            <person name="Tsukioka Y."/>
        </authorList>
    </citation>
    <scope>NUCLEOTIDE SEQUENCE [LARGE SCALE GENOMIC DNA]</scope>
    <source>
        <strain evidence="2 3">NBRC 110957</strain>
    </source>
</reference>
<dbReference type="Proteomes" id="UP000187013">
    <property type="component" value="Unassembled WGS sequence"/>
</dbReference>
<accession>A0A1Q3AIN2</accession>
<evidence type="ECO:0000313" key="3">
    <source>
        <dbReference type="Proteomes" id="UP000187013"/>
    </source>
</evidence>
<name>A0A1Q3AIN2_ZYGRO</name>
<dbReference type="AlphaFoldDB" id="A0A1Q3AIN2"/>
<feature type="region of interest" description="Disordered" evidence="1">
    <location>
        <begin position="1"/>
        <end position="55"/>
    </location>
</feature>
<sequence>MNRVRGLIGGQNGGRHGRIRSQRQDTPQPRMNTREGDDQETLLENNSGDGNDLDDTETLNTVASGGDTIGDFQRQGYVNRCPRFTHHRMIPFVLVLLTKGFFCFPSEKSLKTYIGNKRKFDKLDGIEGLGIPLFHAVPLGVVKTIFSPKSPIMKIYKYIVINSEKDKPPPEAEEISVDGSLVLYKYLFCSVLEEVINDIGRVEHKFNFTRLNGDDPLPQVLTMANMKYWRNTDTTLNGLNLRWYGTSGFASPFGTGNIKLLVLDDNMASLMDQRTVDEYENHDRHNRTRPLGRLPIWAKYSNEGSTVIPKKRTLRMANLQMGECQSIAHSDGIFNIPWETQALTCMCMVLHEYESRKDRRRTGGVTLGPDMIFI</sequence>
<dbReference type="EMBL" id="BDGX01000048">
    <property type="protein sequence ID" value="GAV55574.1"/>
    <property type="molecule type" value="Genomic_DNA"/>
</dbReference>
<proteinExistence type="predicted"/>
<evidence type="ECO:0000256" key="1">
    <source>
        <dbReference type="SAM" id="MobiDB-lite"/>
    </source>
</evidence>
<protein>
    <submittedName>
        <fullName evidence="2">Uncharacterized protein</fullName>
    </submittedName>
</protein>